<dbReference type="GO" id="GO:0048468">
    <property type="term" value="P:cell development"/>
    <property type="evidence" value="ECO:0007669"/>
    <property type="project" value="UniProtKB-ARBA"/>
</dbReference>
<dbReference type="GO" id="GO:0005938">
    <property type="term" value="C:cell cortex"/>
    <property type="evidence" value="ECO:0007669"/>
    <property type="project" value="UniProtKB-ARBA"/>
</dbReference>
<dbReference type="GO" id="GO:0003002">
    <property type="term" value="P:regionalization"/>
    <property type="evidence" value="ECO:0007669"/>
    <property type="project" value="UniProtKB-ARBA"/>
</dbReference>
<dbReference type="InterPro" id="IPR036388">
    <property type="entry name" value="WH-like_DNA-bd_sf"/>
</dbReference>
<dbReference type="SUPFAM" id="SSF46785">
    <property type="entry name" value="Winged helix' DNA-binding domain"/>
    <property type="match status" value="1"/>
</dbReference>
<dbReference type="InterPro" id="IPR036390">
    <property type="entry name" value="WH_DNA-bd_sf"/>
</dbReference>
<evidence type="ECO:0000256" key="2">
    <source>
        <dbReference type="ARBA" id="ARBA00004496"/>
    </source>
</evidence>
<evidence type="ECO:0000256" key="3">
    <source>
        <dbReference type="ARBA" id="ARBA00008735"/>
    </source>
</evidence>
<keyword evidence="7" id="KW-0472">Membrane</keyword>
<dbReference type="InterPro" id="IPR015506">
    <property type="entry name" value="Dsh/Dvl-rel"/>
</dbReference>
<accession>A0A183HVC7</accession>
<dbReference type="CDD" id="cd04438">
    <property type="entry name" value="DEP_dishevelled"/>
    <property type="match status" value="1"/>
</dbReference>
<keyword evidence="10" id="KW-1185">Reference proteome</keyword>
<evidence type="ECO:0000256" key="7">
    <source>
        <dbReference type="ARBA" id="ARBA00023136"/>
    </source>
</evidence>
<dbReference type="GO" id="GO:0048646">
    <property type="term" value="P:anatomical structure formation involved in morphogenesis"/>
    <property type="evidence" value="ECO:0007669"/>
    <property type="project" value="UniProtKB-ARBA"/>
</dbReference>
<evidence type="ECO:0000256" key="5">
    <source>
        <dbReference type="ARBA" id="ARBA00022490"/>
    </source>
</evidence>
<dbReference type="Gene3D" id="1.10.10.10">
    <property type="entry name" value="Winged helix-like DNA-binding domain superfamily/Winged helix DNA-binding domain"/>
    <property type="match status" value="1"/>
</dbReference>
<gene>
    <name evidence="9" type="ORF">OFLC_LOCUS11434</name>
</gene>
<evidence type="ECO:0000313" key="11">
    <source>
        <dbReference type="WBParaSite" id="OFLC_0001143901-mRNA-1"/>
    </source>
</evidence>
<keyword evidence="5" id="KW-0963">Cytoplasm</keyword>
<comment type="subcellular location">
    <subcellularLocation>
        <location evidence="2">Cytoplasm</location>
    </subcellularLocation>
    <subcellularLocation>
        <location evidence="1">Membrane</location>
    </subcellularLocation>
</comment>
<comment type="similarity">
    <text evidence="3">Belongs to the DSH family.</text>
</comment>
<dbReference type="GO" id="GO:0000132">
    <property type="term" value="P:establishment of mitotic spindle orientation"/>
    <property type="evidence" value="ECO:0007669"/>
    <property type="project" value="UniProtKB-ARBA"/>
</dbReference>
<evidence type="ECO:0000256" key="6">
    <source>
        <dbReference type="ARBA" id="ARBA00022687"/>
    </source>
</evidence>
<dbReference type="GO" id="GO:0035591">
    <property type="term" value="F:signaling adaptor activity"/>
    <property type="evidence" value="ECO:0007669"/>
    <property type="project" value="UniProtKB-ARBA"/>
</dbReference>
<dbReference type="EMBL" id="UZAJ01016506">
    <property type="protein sequence ID" value="VDO76436.1"/>
    <property type="molecule type" value="Genomic_DNA"/>
</dbReference>
<dbReference type="Pfam" id="PF00610">
    <property type="entry name" value="DEP"/>
    <property type="match status" value="1"/>
</dbReference>
<dbReference type="STRING" id="387005.A0A183HVC7"/>
<dbReference type="GO" id="GO:0005109">
    <property type="term" value="F:frizzled binding"/>
    <property type="evidence" value="ECO:0007669"/>
    <property type="project" value="TreeGrafter"/>
</dbReference>
<dbReference type="PROSITE" id="PS50186">
    <property type="entry name" value="DEP"/>
    <property type="match status" value="1"/>
</dbReference>
<reference evidence="9 10" key="2">
    <citation type="submission" date="2018-11" db="EMBL/GenBank/DDBJ databases">
        <authorList>
            <consortium name="Pathogen Informatics"/>
        </authorList>
    </citation>
    <scope>NUCLEOTIDE SEQUENCE [LARGE SCALE GENOMIC DNA]</scope>
</reference>
<dbReference type="GO" id="GO:0016020">
    <property type="term" value="C:membrane"/>
    <property type="evidence" value="ECO:0007669"/>
    <property type="project" value="UniProtKB-SubCell"/>
</dbReference>
<dbReference type="PANTHER" id="PTHR10878:SF24">
    <property type="entry name" value="SEGMENT POLARITY PROTEIN DISHEVELLED HOMOLOG MIG-5"/>
    <property type="match status" value="1"/>
</dbReference>
<dbReference type="GO" id="GO:0048699">
    <property type="term" value="P:generation of neurons"/>
    <property type="evidence" value="ECO:0007669"/>
    <property type="project" value="UniProtKB-ARBA"/>
</dbReference>
<dbReference type="GO" id="GO:0048730">
    <property type="term" value="P:epidermis morphogenesis"/>
    <property type="evidence" value="ECO:0007669"/>
    <property type="project" value="UniProtKB-ARBA"/>
</dbReference>
<evidence type="ECO:0000256" key="1">
    <source>
        <dbReference type="ARBA" id="ARBA00004370"/>
    </source>
</evidence>
<dbReference type="GO" id="GO:0009887">
    <property type="term" value="P:animal organ morphogenesis"/>
    <property type="evidence" value="ECO:0007669"/>
    <property type="project" value="UniProtKB-ARBA"/>
</dbReference>
<keyword evidence="4" id="KW-0217">Developmental protein</keyword>
<dbReference type="GO" id="GO:0005829">
    <property type="term" value="C:cytosol"/>
    <property type="evidence" value="ECO:0007669"/>
    <property type="project" value="TreeGrafter"/>
</dbReference>
<evidence type="ECO:0000259" key="8">
    <source>
        <dbReference type="PROSITE" id="PS50186"/>
    </source>
</evidence>
<dbReference type="InterPro" id="IPR000591">
    <property type="entry name" value="DEP_dom"/>
</dbReference>
<organism evidence="11">
    <name type="scientific">Onchocerca flexuosa</name>
    <dbReference type="NCBI Taxonomy" id="387005"/>
    <lineage>
        <taxon>Eukaryota</taxon>
        <taxon>Metazoa</taxon>
        <taxon>Ecdysozoa</taxon>
        <taxon>Nematoda</taxon>
        <taxon>Chromadorea</taxon>
        <taxon>Rhabditida</taxon>
        <taxon>Spirurina</taxon>
        <taxon>Spiruromorpha</taxon>
        <taxon>Filarioidea</taxon>
        <taxon>Onchocercidae</taxon>
        <taxon>Onchocerca</taxon>
    </lineage>
</organism>
<dbReference type="Proteomes" id="UP000267606">
    <property type="component" value="Unassembled WGS sequence"/>
</dbReference>
<keyword evidence="6" id="KW-0879">Wnt signaling pathway</keyword>
<name>A0A183HVC7_9BILA</name>
<dbReference type="FunFam" id="1.10.10.10:FF:000400">
    <property type="entry name" value="DiSHevelled related"/>
    <property type="match status" value="1"/>
</dbReference>
<dbReference type="WBParaSite" id="OFLC_0001143901-mRNA-1">
    <property type="protein sequence ID" value="OFLC_0001143901-mRNA-1"/>
    <property type="gene ID" value="OFLC_0001143901"/>
</dbReference>
<evidence type="ECO:0000313" key="9">
    <source>
        <dbReference type="EMBL" id="VDO76436.1"/>
    </source>
</evidence>
<dbReference type="AlphaFoldDB" id="A0A183HVC7"/>
<dbReference type="GO" id="GO:0048598">
    <property type="term" value="P:embryonic morphogenesis"/>
    <property type="evidence" value="ECO:0007669"/>
    <property type="project" value="UniProtKB-ARBA"/>
</dbReference>
<evidence type="ECO:0000256" key="4">
    <source>
        <dbReference type="ARBA" id="ARBA00022473"/>
    </source>
</evidence>
<dbReference type="GO" id="GO:0016477">
    <property type="term" value="P:cell migration"/>
    <property type="evidence" value="ECO:0007669"/>
    <property type="project" value="UniProtKB-ARBA"/>
</dbReference>
<sequence>HNIIKPAKGLEKIDSVNDGDVTLLAEENETDLDGAYAERRNGLPPISQTSAKSKQLNSPDLNISLNIEDIARRRENEENEQQLDNLNVDMDPVIILKYMALPNSGLQIKNRKWLKIPVPMSFIGCDLVDWLMEHVHGITDRKAARTYASKLLAEGHIRHVVNKLTFTEKCYYIFEGNFSLKKKEKVPVILFWKNLEIFI</sequence>
<feature type="domain" description="DEP" evidence="8">
    <location>
        <begin position="102"/>
        <end position="176"/>
    </location>
</feature>
<proteinExistence type="inferred from homology"/>
<dbReference type="GO" id="GO:0035556">
    <property type="term" value="P:intracellular signal transduction"/>
    <property type="evidence" value="ECO:0007669"/>
    <property type="project" value="InterPro"/>
</dbReference>
<reference evidence="11" key="1">
    <citation type="submission" date="2016-06" db="UniProtKB">
        <authorList>
            <consortium name="WormBaseParasite"/>
        </authorList>
    </citation>
    <scope>IDENTIFICATION</scope>
</reference>
<protein>
    <submittedName>
        <fullName evidence="11">DEP domain-containing protein</fullName>
    </submittedName>
</protein>
<dbReference type="PANTHER" id="PTHR10878">
    <property type="entry name" value="SEGMENT POLARITY PROTEIN DISHEVELLED"/>
    <property type="match status" value="1"/>
</dbReference>
<dbReference type="SMART" id="SM00049">
    <property type="entry name" value="DEP"/>
    <property type="match status" value="1"/>
</dbReference>
<dbReference type="GO" id="GO:0060070">
    <property type="term" value="P:canonical Wnt signaling pathway"/>
    <property type="evidence" value="ECO:0007669"/>
    <property type="project" value="TreeGrafter"/>
</dbReference>
<evidence type="ECO:0000313" key="10">
    <source>
        <dbReference type="Proteomes" id="UP000267606"/>
    </source>
</evidence>